<evidence type="ECO:0000256" key="1">
    <source>
        <dbReference type="SAM" id="Phobius"/>
    </source>
</evidence>
<protein>
    <submittedName>
        <fullName evidence="2">Uncharacterized protein</fullName>
    </submittedName>
</protein>
<dbReference type="EMBL" id="LABX01000135">
    <property type="protein sequence ID" value="KMO32492.1"/>
    <property type="molecule type" value="Genomic_DNA"/>
</dbReference>
<evidence type="ECO:0000313" key="3">
    <source>
        <dbReference type="Proteomes" id="UP000035929"/>
    </source>
</evidence>
<dbReference type="Proteomes" id="UP000035929">
    <property type="component" value="Unassembled WGS sequence"/>
</dbReference>
<reference evidence="2 3" key="1">
    <citation type="submission" date="2015-03" db="EMBL/GenBank/DDBJ databases">
        <title>Genome sequencing of Methylobacterium aquaticum DSM16371 type strain.</title>
        <authorList>
            <person name="Chaudhry V."/>
            <person name="Patil P.B."/>
        </authorList>
    </citation>
    <scope>NUCLEOTIDE SEQUENCE [LARGE SCALE GENOMIC DNA]</scope>
    <source>
        <strain evidence="2 3">DSM 16371</strain>
    </source>
</reference>
<organism evidence="2 3">
    <name type="scientific">Methylobacterium aquaticum</name>
    <dbReference type="NCBI Taxonomy" id="270351"/>
    <lineage>
        <taxon>Bacteria</taxon>
        <taxon>Pseudomonadati</taxon>
        <taxon>Pseudomonadota</taxon>
        <taxon>Alphaproteobacteria</taxon>
        <taxon>Hyphomicrobiales</taxon>
        <taxon>Methylobacteriaceae</taxon>
        <taxon>Methylobacterium</taxon>
    </lineage>
</organism>
<comment type="caution">
    <text evidence="2">The sequence shown here is derived from an EMBL/GenBank/DDBJ whole genome shotgun (WGS) entry which is preliminary data.</text>
</comment>
<evidence type="ECO:0000313" key="2">
    <source>
        <dbReference type="EMBL" id="KMO32492.1"/>
    </source>
</evidence>
<accession>A0A0J6SFK2</accession>
<sequence>MTGAVEDVWISAGVGVFVAALFLLALLVPRNPRPSKAADARWDDVRHRLEEVERKQNQADHDLRNVRMVVSGLATKDSVNALSMSVAEMRGEMKGLVSSAAATSRSVGRIEDFLLRSTAEAIVNAKGTEGRS</sequence>
<gene>
    <name evidence="2" type="ORF">VP06_17560</name>
</gene>
<keyword evidence="1" id="KW-0812">Transmembrane</keyword>
<proteinExistence type="predicted"/>
<feature type="transmembrane region" description="Helical" evidence="1">
    <location>
        <begin position="12"/>
        <end position="28"/>
    </location>
</feature>
<keyword evidence="1" id="KW-0472">Membrane</keyword>
<name>A0A0J6SFK2_9HYPH</name>
<dbReference type="AlphaFoldDB" id="A0A0J6SFK2"/>
<dbReference type="RefSeq" id="WP_048465060.1">
    <property type="nucleotide sequence ID" value="NZ_LABX01000135.1"/>
</dbReference>
<keyword evidence="1" id="KW-1133">Transmembrane helix</keyword>
<dbReference type="PATRIC" id="fig|270351.6.peg.1087"/>